<dbReference type="PANTHER" id="PTHR21614">
    <property type="entry name" value="SHORT COILED COIL PROTEIN"/>
    <property type="match status" value="1"/>
</dbReference>
<evidence type="ECO:0000256" key="4">
    <source>
        <dbReference type="ARBA" id="ARBA00004601"/>
    </source>
</evidence>
<feature type="compositionally biased region" description="Polar residues" evidence="10">
    <location>
        <begin position="21"/>
        <end position="36"/>
    </location>
</feature>
<dbReference type="EMBL" id="FMSP01000023">
    <property type="protein sequence ID" value="SCV74791.1"/>
    <property type="molecule type" value="Genomic_DNA"/>
</dbReference>
<evidence type="ECO:0000256" key="7">
    <source>
        <dbReference type="ARBA" id="ARBA00023034"/>
    </source>
</evidence>
<keyword evidence="7" id="KW-0333">Golgi apparatus</keyword>
<evidence type="ECO:0000313" key="11">
    <source>
        <dbReference type="EMBL" id="SCV74791.1"/>
    </source>
</evidence>
<evidence type="ECO:0000256" key="2">
    <source>
        <dbReference type="ARBA" id="ARBA00004255"/>
    </source>
</evidence>
<feature type="region of interest" description="Disordered" evidence="10">
    <location>
        <begin position="1"/>
        <end position="48"/>
    </location>
</feature>
<dbReference type="GO" id="GO:0000139">
    <property type="term" value="C:Golgi membrane"/>
    <property type="evidence" value="ECO:0007669"/>
    <property type="project" value="UniProtKB-SubCell"/>
</dbReference>
<evidence type="ECO:0000256" key="5">
    <source>
        <dbReference type="ARBA" id="ARBA00010880"/>
    </source>
</evidence>
<dbReference type="Pfam" id="PF10224">
    <property type="entry name" value="DUF2205"/>
    <property type="match status" value="1"/>
</dbReference>
<gene>
    <name evidence="11" type="ORF">BQ2448_7820</name>
</gene>
<evidence type="ECO:0000256" key="9">
    <source>
        <dbReference type="ARBA" id="ARBA00023136"/>
    </source>
</evidence>
<evidence type="ECO:0000256" key="10">
    <source>
        <dbReference type="SAM" id="MobiDB-lite"/>
    </source>
</evidence>
<reference evidence="12" key="1">
    <citation type="submission" date="2016-09" db="EMBL/GenBank/DDBJ databases">
        <authorList>
            <person name="Jeantristanb JTB J.-T."/>
            <person name="Ricardo R."/>
        </authorList>
    </citation>
    <scope>NUCLEOTIDE SEQUENCE [LARGE SCALE GENOMIC DNA]</scope>
</reference>
<proteinExistence type="inferred from homology"/>
<sequence>MSRPHASSVDAQDPWGAREATSPTLSPRTVSAQAPAQDQLGEDDELDPVEIQEKERLVKDFTTRQDGLKALLERISSVQKETNKIKSGNETLQTYIDNLTRNNAQAAVSGGGKR</sequence>
<comment type="function">
    <text evidence="1">Positive regulator of amino acid starvation-induced autophagy.</text>
</comment>
<protein>
    <submittedName>
        <fullName evidence="11">BQ2448_7820 protein</fullName>
    </submittedName>
</protein>
<comment type="similarity">
    <text evidence="5">Belongs to the SCOC family.</text>
</comment>
<dbReference type="InterPro" id="IPR019357">
    <property type="entry name" value="SCOC"/>
</dbReference>
<evidence type="ECO:0000256" key="6">
    <source>
        <dbReference type="ARBA" id="ARBA00022490"/>
    </source>
</evidence>
<dbReference type="GO" id="GO:0005802">
    <property type="term" value="C:trans-Golgi network"/>
    <property type="evidence" value="ECO:0007669"/>
    <property type="project" value="TreeGrafter"/>
</dbReference>
<evidence type="ECO:0000256" key="1">
    <source>
        <dbReference type="ARBA" id="ARBA00002743"/>
    </source>
</evidence>
<evidence type="ECO:0000313" key="12">
    <source>
        <dbReference type="Proteomes" id="UP000198372"/>
    </source>
</evidence>
<evidence type="ECO:0000256" key="8">
    <source>
        <dbReference type="ARBA" id="ARBA00023054"/>
    </source>
</evidence>
<dbReference type="Proteomes" id="UP000198372">
    <property type="component" value="Unassembled WGS sequence"/>
</dbReference>
<dbReference type="OrthoDB" id="2163284at2759"/>
<evidence type="ECO:0000256" key="3">
    <source>
        <dbReference type="ARBA" id="ARBA00004514"/>
    </source>
</evidence>
<keyword evidence="12" id="KW-1185">Reference proteome</keyword>
<keyword evidence="6" id="KW-0963">Cytoplasm</keyword>
<name>A0A238FRF2_9BASI</name>
<dbReference type="GO" id="GO:0005829">
    <property type="term" value="C:cytosol"/>
    <property type="evidence" value="ECO:0007669"/>
    <property type="project" value="UniProtKB-SubCell"/>
</dbReference>
<keyword evidence="9" id="KW-0472">Membrane</keyword>
<dbReference type="AlphaFoldDB" id="A0A238FRF2"/>
<keyword evidence="8" id="KW-0175">Coiled coil</keyword>
<dbReference type="Gene3D" id="1.20.5.170">
    <property type="match status" value="1"/>
</dbReference>
<comment type="subcellular location">
    <subcellularLocation>
        <location evidence="3">Cytoplasm</location>
        <location evidence="3">Cytosol</location>
    </subcellularLocation>
    <subcellularLocation>
        <location evidence="2">Golgi apparatus membrane</location>
        <topology evidence="2">Peripheral membrane protein</topology>
        <orientation evidence="2">Cytoplasmic side</orientation>
    </subcellularLocation>
    <subcellularLocation>
        <location evidence="4">Golgi apparatus</location>
        <location evidence="4">trans-Golgi network</location>
    </subcellularLocation>
</comment>
<dbReference type="PANTHER" id="PTHR21614:SF0">
    <property type="entry name" value="GEO08385P1"/>
    <property type="match status" value="1"/>
</dbReference>
<organism evidence="11 12">
    <name type="scientific">Microbotryum intermedium</name>
    <dbReference type="NCBI Taxonomy" id="269621"/>
    <lineage>
        <taxon>Eukaryota</taxon>
        <taxon>Fungi</taxon>
        <taxon>Dikarya</taxon>
        <taxon>Basidiomycota</taxon>
        <taxon>Pucciniomycotina</taxon>
        <taxon>Microbotryomycetes</taxon>
        <taxon>Microbotryales</taxon>
        <taxon>Microbotryaceae</taxon>
        <taxon>Microbotryum</taxon>
    </lineage>
</organism>
<accession>A0A238FRF2</accession>